<reference evidence="1 2" key="1">
    <citation type="submission" date="2023-02" db="EMBL/GenBank/DDBJ databases">
        <title>LHISI_Scaffold_Assembly.</title>
        <authorList>
            <person name="Stuart O.P."/>
            <person name="Cleave R."/>
            <person name="Magrath M.J.L."/>
            <person name="Mikheyev A.S."/>
        </authorList>
    </citation>
    <scope>NUCLEOTIDE SEQUENCE [LARGE SCALE GENOMIC DNA]</scope>
    <source>
        <strain evidence="1">Daus_M_001</strain>
        <tissue evidence="1">Leg muscle</tissue>
    </source>
</reference>
<gene>
    <name evidence="1" type="ORF">PR048_003385</name>
</gene>
<sequence length="254" mass="28645">MPFRFSDYRPPDFHTLLSSQKQRTGPGKRCRPMTRKGAVHEKEHRSYKGYTGTRYKSAIAATRRTLNWRAVFSASSSRDGERLFIGIHDAEARLQTIRSNHVDPFLQGEPGSVADRVTGFSHKWESCRTMPLVGEFSRGSPVSPSFRRRSIFISITFFGSQYLAVKCRPNLWRNILAVERRQGFRKVGRSRSGEKVTKVTLSGISVNLMYCGQLRVVNSVKLLSLLSADRQAALTRAATLALRGLCKNRLLHGA</sequence>
<dbReference type="Proteomes" id="UP001159363">
    <property type="component" value="Chromosome 1"/>
</dbReference>
<organism evidence="1 2">
    <name type="scientific">Dryococelus australis</name>
    <dbReference type="NCBI Taxonomy" id="614101"/>
    <lineage>
        <taxon>Eukaryota</taxon>
        <taxon>Metazoa</taxon>
        <taxon>Ecdysozoa</taxon>
        <taxon>Arthropoda</taxon>
        <taxon>Hexapoda</taxon>
        <taxon>Insecta</taxon>
        <taxon>Pterygota</taxon>
        <taxon>Neoptera</taxon>
        <taxon>Polyneoptera</taxon>
        <taxon>Phasmatodea</taxon>
        <taxon>Verophasmatodea</taxon>
        <taxon>Anareolatae</taxon>
        <taxon>Phasmatidae</taxon>
        <taxon>Eurycanthinae</taxon>
        <taxon>Dryococelus</taxon>
    </lineage>
</organism>
<accession>A0ABQ9IMT6</accession>
<comment type="caution">
    <text evidence="1">The sequence shown here is derived from an EMBL/GenBank/DDBJ whole genome shotgun (WGS) entry which is preliminary data.</text>
</comment>
<evidence type="ECO:0000313" key="1">
    <source>
        <dbReference type="EMBL" id="KAJ8898025.1"/>
    </source>
</evidence>
<protein>
    <submittedName>
        <fullName evidence="1">Uncharacterized protein</fullName>
    </submittedName>
</protein>
<evidence type="ECO:0000313" key="2">
    <source>
        <dbReference type="Proteomes" id="UP001159363"/>
    </source>
</evidence>
<name>A0ABQ9IMT6_9NEOP</name>
<proteinExistence type="predicted"/>
<dbReference type="EMBL" id="JARBHB010000001">
    <property type="protein sequence ID" value="KAJ8898025.1"/>
    <property type="molecule type" value="Genomic_DNA"/>
</dbReference>
<keyword evidence="2" id="KW-1185">Reference proteome</keyword>